<evidence type="ECO:0000313" key="2">
    <source>
        <dbReference type="Proteomes" id="UP000664914"/>
    </source>
</evidence>
<name>A0A975CZR5_9SPHN</name>
<dbReference type="RefSeq" id="WP_208632043.1">
    <property type="nucleotide sequence ID" value="NZ_CP059319.1"/>
</dbReference>
<dbReference type="Proteomes" id="UP000664914">
    <property type="component" value="Chromosome"/>
</dbReference>
<reference evidence="1" key="1">
    <citation type="submission" date="2020-07" db="EMBL/GenBank/DDBJ databases">
        <authorList>
            <person name="Camacho E."/>
        </authorList>
    </citation>
    <scope>NUCLEOTIDE SEQUENCE</scope>
    <source>
        <strain evidence="1">MPO218</strain>
    </source>
</reference>
<gene>
    <name evidence="1" type="ORF">HRJ34_17870</name>
</gene>
<protein>
    <submittedName>
        <fullName evidence="1">Uncharacterized protein</fullName>
    </submittedName>
</protein>
<proteinExistence type="predicted"/>
<evidence type="ECO:0000313" key="1">
    <source>
        <dbReference type="EMBL" id="QTH20211.1"/>
    </source>
</evidence>
<dbReference type="AlphaFoldDB" id="A0A975CZR5"/>
<reference evidence="1" key="2">
    <citation type="submission" date="2021-04" db="EMBL/GenBank/DDBJ databases">
        <title>Isolation and genomic analysis of the ibuprofen-degrading bacterium Sphingomonas strain MPO218.</title>
        <authorList>
            <person name="Aulestia M."/>
            <person name="Flores A."/>
            <person name="Mangas E.L."/>
            <person name="Perez-Pulido A.J."/>
            <person name="Santero E."/>
            <person name="Camacho E.M."/>
        </authorList>
    </citation>
    <scope>NUCLEOTIDE SEQUENCE</scope>
    <source>
        <strain evidence="1">MPO218</strain>
    </source>
</reference>
<accession>A0A975CZR5</accession>
<organism evidence="1 2">
    <name type="scientific">Rhizorhabdus wittichii</name>
    <dbReference type="NCBI Taxonomy" id="160791"/>
    <lineage>
        <taxon>Bacteria</taxon>
        <taxon>Pseudomonadati</taxon>
        <taxon>Pseudomonadota</taxon>
        <taxon>Alphaproteobacteria</taxon>
        <taxon>Sphingomonadales</taxon>
        <taxon>Sphingomonadaceae</taxon>
        <taxon>Rhizorhabdus</taxon>
    </lineage>
</organism>
<sequence length="235" mass="26723">MRALEDIETLTPVTTAQIKEWVECAWSKRSVFPSAAQYQALAAHLNIIVAHHNVRKQRRASQDDLKRRIAIYRTAANRAKLLKADLEAIKRDLQLQHELLTDGEIGFPFHPALTERMSSLKAIERAIDDYELLFPSPSKKDHMDPVGWIADGVEVAWKEILDLEQGRWGKTKGFGHQPDSPLTYFVQLALEGMGMPHSDNLDTISDHLRRRHNRKRVRLIPKGMGAKTSLLPPAE</sequence>
<dbReference type="EMBL" id="CP059319">
    <property type="protein sequence ID" value="QTH20211.1"/>
    <property type="molecule type" value="Genomic_DNA"/>
</dbReference>